<dbReference type="GO" id="GO:0016491">
    <property type="term" value="F:oxidoreductase activity"/>
    <property type="evidence" value="ECO:0007669"/>
    <property type="project" value="UniProtKB-KW"/>
</dbReference>
<reference evidence="3 4" key="1">
    <citation type="submission" date="2018-05" db="EMBL/GenBank/DDBJ databases">
        <title>Brachybacterium sp. M1HQ-2T, whole genome shotgun sequence.</title>
        <authorList>
            <person name="Tuo L."/>
        </authorList>
    </citation>
    <scope>NUCLEOTIDE SEQUENCE [LARGE SCALE GENOMIC DNA]</scope>
    <source>
        <strain evidence="3 4">M1HQ-2</strain>
    </source>
</reference>
<proteinExistence type="inferred from homology"/>
<dbReference type="CDD" id="cd11731">
    <property type="entry name" value="Lin1944_like_SDR_c"/>
    <property type="match status" value="1"/>
</dbReference>
<evidence type="ECO:0000256" key="2">
    <source>
        <dbReference type="ARBA" id="ARBA00023002"/>
    </source>
</evidence>
<dbReference type="InterPro" id="IPR036291">
    <property type="entry name" value="NAD(P)-bd_dom_sf"/>
</dbReference>
<organism evidence="3 4">
    <name type="scientific">Brachybacterium endophyticum</name>
    <dbReference type="NCBI Taxonomy" id="2182385"/>
    <lineage>
        <taxon>Bacteria</taxon>
        <taxon>Bacillati</taxon>
        <taxon>Actinomycetota</taxon>
        <taxon>Actinomycetes</taxon>
        <taxon>Micrococcales</taxon>
        <taxon>Dermabacteraceae</taxon>
        <taxon>Brachybacterium</taxon>
    </lineage>
</organism>
<dbReference type="InterPro" id="IPR002347">
    <property type="entry name" value="SDR_fam"/>
</dbReference>
<accession>A0A2U2RNW0</accession>
<dbReference type="OrthoDB" id="9787486at2"/>
<dbReference type="EMBL" id="QFKX01000001">
    <property type="protein sequence ID" value="PWH07521.1"/>
    <property type="molecule type" value="Genomic_DNA"/>
</dbReference>
<dbReference type="Pfam" id="PF13561">
    <property type="entry name" value="adh_short_C2"/>
    <property type="match status" value="1"/>
</dbReference>
<evidence type="ECO:0000313" key="4">
    <source>
        <dbReference type="Proteomes" id="UP000245590"/>
    </source>
</evidence>
<dbReference type="Gene3D" id="3.40.50.720">
    <property type="entry name" value="NAD(P)-binding Rossmann-like Domain"/>
    <property type="match status" value="1"/>
</dbReference>
<comment type="similarity">
    <text evidence="1">Belongs to the short-chain dehydrogenases/reductases (SDR) family.</text>
</comment>
<dbReference type="Proteomes" id="UP000245590">
    <property type="component" value="Unassembled WGS sequence"/>
</dbReference>
<comment type="caution">
    <text evidence="3">The sequence shown here is derived from an EMBL/GenBank/DDBJ whole genome shotgun (WGS) entry which is preliminary data.</text>
</comment>
<dbReference type="NCBIfam" id="NF005754">
    <property type="entry name" value="PRK07578.1"/>
    <property type="match status" value="1"/>
</dbReference>
<dbReference type="PRINTS" id="PR00081">
    <property type="entry name" value="GDHRDH"/>
</dbReference>
<dbReference type="AlphaFoldDB" id="A0A2U2RNW0"/>
<keyword evidence="2" id="KW-0560">Oxidoreductase</keyword>
<dbReference type="PANTHER" id="PTHR43477:SF1">
    <property type="entry name" value="DIHYDROANTICAPSIN 7-DEHYDROGENASE"/>
    <property type="match status" value="1"/>
</dbReference>
<evidence type="ECO:0000313" key="3">
    <source>
        <dbReference type="EMBL" id="PWH07521.1"/>
    </source>
</evidence>
<dbReference type="RefSeq" id="WP_109274407.1">
    <property type="nucleotide sequence ID" value="NZ_QFKX01000001.1"/>
</dbReference>
<keyword evidence="4" id="KW-1185">Reference proteome</keyword>
<dbReference type="PANTHER" id="PTHR43477">
    <property type="entry name" value="DIHYDROANTICAPSIN 7-DEHYDROGENASE"/>
    <property type="match status" value="1"/>
</dbReference>
<sequence length="199" mass="20182">MGKRILVVGAGGLIGSEAASALEASGHEIIRASRSTGEQVDLTDPTSIEALFARIGDVDAVVATTGVVPFKPLDELTLEDFRDGIADKALGQIGLVTIATPHVRDGGSFTLTSGVLSREPIETGAVASAANGALDSFAIAAAAGLPRGIRINTVSPSVIAEATGYHSSFPGFPQTPVSEAARAIVRSVDGVETGQVFSV</sequence>
<protein>
    <submittedName>
        <fullName evidence="3">Short chain dehydrogenase</fullName>
    </submittedName>
</protein>
<name>A0A2U2RNW0_9MICO</name>
<dbReference type="SUPFAM" id="SSF51735">
    <property type="entry name" value="NAD(P)-binding Rossmann-fold domains"/>
    <property type="match status" value="1"/>
</dbReference>
<gene>
    <name evidence="3" type="ORF">DEO23_02515</name>
</gene>
<dbReference type="InterPro" id="IPR051122">
    <property type="entry name" value="SDR_DHRS6-like"/>
</dbReference>
<evidence type="ECO:0000256" key="1">
    <source>
        <dbReference type="ARBA" id="ARBA00006484"/>
    </source>
</evidence>